<comment type="caution">
    <text evidence="6">The sequence shown here is derived from an EMBL/GenBank/DDBJ whole genome shotgun (WGS) entry which is preliminary data.</text>
</comment>
<evidence type="ECO:0000256" key="2">
    <source>
        <dbReference type="ARBA" id="ARBA00022525"/>
    </source>
</evidence>
<dbReference type="InterPro" id="IPR011049">
    <property type="entry name" value="Serralysin-like_metalloprot_C"/>
</dbReference>
<feature type="chain" id="PRO_5046545548" evidence="5">
    <location>
        <begin position="31"/>
        <end position="1344"/>
    </location>
</feature>
<dbReference type="Pfam" id="PF00353">
    <property type="entry name" value="HemolysinCabind"/>
    <property type="match status" value="9"/>
</dbReference>
<protein>
    <submittedName>
        <fullName evidence="6">Uncharacterized protein</fullName>
    </submittedName>
</protein>
<feature type="compositionally biased region" description="Polar residues" evidence="4">
    <location>
        <begin position="488"/>
        <end position="497"/>
    </location>
</feature>
<proteinExistence type="predicted"/>
<dbReference type="InterPro" id="IPR001343">
    <property type="entry name" value="Hemolysn_Ca-bd"/>
</dbReference>
<keyword evidence="3" id="KW-0106">Calcium</keyword>
<dbReference type="InterPro" id="IPR018511">
    <property type="entry name" value="Hemolysin-typ_Ca-bd_CS"/>
</dbReference>
<keyword evidence="2" id="KW-0964">Secreted</keyword>
<dbReference type="PANTHER" id="PTHR38340">
    <property type="entry name" value="S-LAYER PROTEIN"/>
    <property type="match status" value="1"/>
</dbReference>
<dbReference type="EMBL" id="JAKGAS010000017">
    <property type="protein sequence ID" value="MCF2950321.1"/>
    <property type="molecule type" value="Genomic_DNA"/>
</dbReference>
<evidence type="ECO:0000313" key="7">
    <source>
        <dbReference type="Proteomes" id="UP001521137"/>
    </source>
</evidence>
<dbReference type="PRINTS" id="PR00313">
    <property type="entry name" value="CABNDNGRPT"/>
</dbReference>
<feature type="signal peptide" evidence="5">
    <location>
        <begin position="1"/>
        <end position="30"/>
    </location>
</feature>
<dbReference type="RefSeq" id="WP_235314419.1">
    <property type="nucleotide sequence ID" value="NZ_JAKGAS010000017.1"/>
</dbReference>
<dbReference type="PROSITE" id="PS00330">
    <property type="entry name" value="HEMOLYSIN_CALCIUM"/>
    <property type="match status" value="6"/>
</dbReference>
<feature type="region of interest" description="Disordered" evidence="4">
    <location>
        <begin position="488"/>
        <end position="512"/>
    </location>
</feature>
<dbReference type="InterPro" id="IPR050557">
    <property type="entry name" value="RTX_toxin/Mannuronan_C5-epim"/>
</dbReference>
<gene>
    <name evidence="6" type="ORF">L0668_19590</name>
</gene>
<dbReference type="PANTHER" id="PTHR38340:SF1">
    <property type="entry name" value="S-LAYER PROTEIN"/>
    <property type="match status" value="1"/>
</dbReference>
<evidence type="ECO:0000256" key="5">
    <source>
        <dbReference type="SAM" id="SignalP"/>
    </source>
</evidence>
<evidence type="ECO:0000256" key="3">
    <source>
        <dbReference type="ARBA" id="ARBA00022837"/>
    </source>
</evidence>
<evidence type="ECO:0000256" key="1">
    <source>
        <dbReference type="ARBA" id="ARBA00004613"/>
    </source>
</evidence>
<dbReference type="Proteomes" id="UP001521137">
    <property type="component" value="Unassembled WGS sequence"/>
</dbReference>
<organism evidence="6 7">
    <name type="scientific">Paraglaciecola algarum</name>
    <dbReference type="NCBI Taxonomy" id="3050085"/>
    <lineage>
        <taxon>Bacteria</taxon>
        <taxon>Pseudomonadati</taxon>
        <taxon>Pseudomonadota</taxon>
        <taxon>Gammaproteobacteria</taxon>
        <taxon>Alteromonadales</taxon>
        <taxon>Alteromonadaceae</taxon>
        <taxon>Paraglaciecola</taxon>
    </lineage>
</organism>
<dbReference type="SUPFAM" id="SSF51120">
    <property type="entry name" value="beta-Roll"/>
    <property type="match status" value="4"/>
</dbReference>
<keyword evidence="5" id="KW-0732">Signal</keyword>
<sequence>MKLSKPSKLVFYIRVGLFAASSLTCLRAVAEINQTFNLDFSLQNINTFGNTSLQGSGDLNLFNFSEGFNFGGTKNLKIPPVGPNLGEYGFKASGHVSAESGLRYDYDLGQHSFNLNLPMSIDLQVSEIDAQNRITISSSYSLGSGAGIAPIVSTSDAFLKIDPYLAMSAGINARACLKNCTTLINESVSIDTRGGDPDKYLIDVSAADLNVSINENMGSTQTGEQLARYADLFGIEFDSSVHREIGKQARKAGLNSLITHIPGDEFALIAEGAGQSPRNNSFNLTASGRDDFFEFGVDMINLAASMKPGIGDKVAKVLHSNFQTKFAGLDFSAGWDLLDIDTTTTAFMDQNFNFNATPTIDFMLSNNQSYSMQAGDELVIQLGQDIDFIDLTPTFNLGGRFNSTFDLGFGLNAELETLGYDLSLPIGNVSLPAGRKVKDFGIGNVGTSRAPISVSEEVETDVQIASTSRNLNQFSSVVGTTLTTALPSVSEHGTSGNDILEGTHGHDTLSGGAGNDTLIGRAGDDVLDGGSGIDTASYLDASQGVSVNLSVGLQGFGHGNDTLINIENVTGSNLDDILLGDDKNNILRGQDGADSLYGLAGDDTLIGGIGNDILDGGDGFDTANYRYIDKGPIVADGVEVDLQLGTAIDRDGSEADTLISIENVRGSLYNDKIYGDSGNNELRGDNGHDTLWGRNGDDKLYGGGGIDALNGGDGNDSLTGGAGSDRLYGSTGDDTFYQTVDDFFTGIDTLIGGEGSDTVDYTGMRNTYYVSPFQLVGGFDISDEPQDGYSKQQYGIGVYVNLEDGEAYSQFGGSLEPFYPDFSPGHYENFKQNKPNFTNTLTGIENVNGTEFSDTIYGDDSNNIINGRGGDDKLYGRGGDDTFVYSAGDDIYMGGAGVDTLDASELSTGINVLLSSSSYDLENVIGTRFDDRIIGDGKHNRLDGGAGNNELTGGNGHDTFVVHNGKNEANATNTLNGGGGNDTVLLTQQVKESEFVASYQNGDLVLGLNKGHQVILEQQYQNSADRTERLNNAGIGIKDINGSYEALVNRGNFQQYQIDSEFTTQQNMINRTKLISNAKLINNHRLTNNGTFHSDGTLENNGQLVNRGSLIVSSLFDNNGELRNEQDGVIQFLADNRVNGNIVNNGLISVAQNNWLKIGGNYSGSGFFAGNVAFENVSLNIGNSPGDTNVMGNASFSEVDFNLEVGLDSFGNIVYDTFNVLGDFTLAGGMNIGVSLLDGLLFDDVFGLDFNFINVTGDVFDGAGEQLTIDDLLAYSYEVADNVFARWNYFDDLGYSLSFSGTDLLLANGGGLPTVPSDVPAPKTLSLLLASILIVLWCRKKLPN</sequence>
<comment type="subcellular location">
    <subcellularLocation>
        <location evidence="1">Secreted</location>
    </subcellularLocation>
</comment>
<accession>A0ABS9DFE0</accession>
<evidence type="ECO:0000256" key="4">
    <source>
        <dbReference type="SAM" id="MobiDB-lite"/>
    </source>
</evidence>
<dbReference type="Gene3D" id="2.150.10.10">
    <property type="entry name" value="Serralysin-like metalloprotease, C-terminal"/>
    <property type="match status" value="6"/>
</dbReference>
<evidence type="ECO:0000313" key="6">
    <source>
        <dbReference type="EMBL" id="MCF2950321.1"/>
    </source>
</evidence>
<keyword evidence="7" id="KW-1185">Reference proteome</keyword>
<reference evidence="6 7" key="1">
    <citation type="submission" date="2022-01" db="EMBL/GenBank/DDBJ databases">
        <title>Paraglaciecola sp. G1-23.</title>
        <authorList>
            <person name="Jin M.S."/>
            <person name="Han D.M."/>
            <person name="Kim H.M."/>
            <person name="Jeon C.O."/>
        </authorList>
    </citation>
    <scope>NUCLEOTIDE SEQUENCE [LARGE SCALE GENOMIC DNA]</scope>
    <source>
        <strain evidence="6 7">G1-23</strain>
    </source>
</reference>
<name>A0ABS9DFE0_9ALTE</name>